<keyword evidence="2" id="KW-0812">Transmembrane</keyword>
<name>A0A348AQ35_9FIRM</name>
<evidence type="ECO:0000313" key="4">
    <source>
        <dbReference type="EMBL" id="BBB93183.1"/>
    </source>
</evidence>
<evidence type="ECO:0000259" key="3">
    <source>
        <dbReference type="Pfam" id="PF03448"/>
    </source>
</evidence>
<evidence type="ECO:0000313" key="5">
    <source>
        <dbReference type="Proteomes" id="UP000276437"/>
    </source>
</evidence>
<feature type="region of interest" description="Disordered" evidence="1">
    <location>
        <begin position="1"/>
        <end position="22"/>
    </location>
</feature>
<dbReference type="InterPro" id="IPR006668">
    <property type="entry name" value="Mg_transptr_MgtE_intracell_dom"/>
</dbReference>
<accession>A0A348AQ35</accession>
<organism evidence="4 5">
    <name type="scientific">Methylomusa anaerophila</name>
    <dbReference type="NCBI Taxonomy" id="1930071"/>
    <lineage>
        <taxon>Bacteria</taxon>
        <taxon>Bacillati</taxon>
        <taxon>Bacillota</taxon>
        <taxon>Negativicutes</taxon>
        <taxon>Selenomonadales</taxon>
        <taxon>Sporomusaceae</taxon>
        <taxon>Methylomusa</taxon>
    </lineage>
</organism>
<dbReference type="Proteomes" id="UP000276437">
    <property type="component" value="Chromosome"/>
</dbReference>
<proteinExistence type="predicted"/>
<keyword evidence="5" id="KW-1185">Reference proteome</keyword>
<dbReference type="Gene3D" id="1.10.220.30">
    <property type="match status" value="1"/>
</dbReference>
<dbReference type="RefSeq" id="WP_126310046.1">
    <property type="nucleotide sequence ID" value="NZ_AP018449.1"/>
</dbReference>
<dbReference type="SUPFAM" id="SSF158791">
    <property type="entry name" value="MgtE N-terminal domain-like"/>
    <property type="match status" value="1"/>
</dbReference>
<dbReference type="KEGG" id="mana:MAMMFC1_03892"/>
<feature type="compositionally biased region" description="Basic and acidic residues" evidence="1">
    <location>
        <begin position="1"/>
        <end position="15"/>
    </location>
</feature>
<keyword evidence="2" id="KW-0472">Membrane</keyword>
<protein>
    <submittedName>
        <fullName evidence="4">MgtE intracellular N domain protein</fullName>
    </submittedName>
</protein>
<reference evidence="4 5" key="1">
    <citation type="journal article" date="2018" name="Int. J. Syst. Evol. Microbiol.">
        <title>Methylomusa anaerophila gen. nov., sp. nov., an anaerobic methanol-utilizing bacterium isolated from a microbial fuel cell.</title>
        <authorList>
            <person name="Amano N."/>
            <person name="Yamamuro A."/>
            <person name="Miyahara M."/>
            <person name="Kouzuma A."/>
            <person name="Abe T."/>
            <person name="Watanabe K."/>
        </authorList>
    </citation>
    <scope>NUCLEOTIDE SEQUENCE [LARGE SCALE GENOMIC DNA]</scope>
    <source>
        <strain evidence="4 5">MMFC1</strain>
    </source>
</reference>
<keyword evidence="2" id="KW-1133">Transmembrane helix</keyword>
<dbReference type="AlphaFoldDB" id="A0A348AQ35"/>
<dbReference type="OrthoDB" id="1682943at2"/>
<dbReference type="EMBL" id="AP018449">
    <property type="protein sequence ID" value="BBB93183.1"/>
    <property type="molecule type" value="Genomic_DNA"/>
</dbReference>
<feature type="transmembrane region" description="Helical" evidence="2">
    <location>
        <begin position="28"/>
        <end position="52"/>
    </location>
</feature>
<evidence type="ECO:0000256" key="2">
    <source>
        <dbReference type="SAM" id="Phobius"/>
    </source>
</evidence>
<feature type="domain" description="Magnesium transporter MgtE intracellular" evidence="3">
    <location>
        <begin position="142"/>
        <end position="201"/>
    </location>
</feature>
<gene>
    <name evidence="4" type="ORF">MAMMFC1_03892</name>
</gene>
<sequence length="209" mass="23429">MAEKGLDSQTRRDSPVEQSPSNKKRGRLFKIIAVSLLLIMVVGVGFAVGIYLRLIDMQKIADDMKLHEYPVVGRYFAKPQTNFEPVDLDDKTSTNTVVPNPRVLTPDNIPAGLDPNQANVLTLEDIQKETKQKQQEEAKRWSKMARLYDSMKPAEAAAILKQLDDNTVTAILNKMEDEQVAKILALFDPAKAADLTREMLKGQKQPLEP</sequence>
<dbReference type="Pfam" id="PF03448">
    <property type="entry name" value="MgtE_N"/>
    <property type="match status" value="1"/>
</dbReference>
<evidence type="ECO:0000256" key="1">
    <source>
        <dbReference type="SAM" id="MobiDB-lite"/>
    </source>
</evidence>